<evidence type="ECO:0000313" key="3">
    <source>
        <dbReference type="WBParaSite" id="MhA1_Contig253.frz3.gene36"/>
    </source>
</evidence>
<name>A0A1I8BIY6_MELHA</name>
<proteinExistence type="predicted"/>
<keyword evidence="2" id="KW-1185">Reference proteome</keyword>
<dbReference type="AlphaFoldDB" id="A0A1I8BIY6"/>
<dbReference type="WBParaSite" id="MhA1_Contig253.frz3.gene36">
    <property type="protein sequence ID" value="MhA1_Contig253.frz3.gene36"/>
    <property type="gene ID" value="MhA1_Contig253.frz3.gene36"/>
</dbReference>
<reference evidence="3" key="1">
    <citation type="submission" date="2016-11" db="UniProtKB">
        <authorList>
            <consortium name="WormBaseParasite"/>
        </authorList>
    </citation>
    <scope>IDENTIFICATION</scope>
</reference>
<dbReference type="Proteomes" id="UP000095281">
    <property type="component" value="Unplaced"/>
</dbReference>
<accession>A0A1I8BIY6</accession>
<organism evidence="2 3">
    <name type="scientific">Meloidogyne hapla</name>
    <name type="common">Root-knot nematode worm</name>
    <dbReference type="NCBI Taxonomy" id="6305"/>
    <lineage>
        <taxon>Eukaryota</taxon>
        <taxon>Metazoa</taxon>
        <taxon>Ecdysozoa</taxon>
        <taxon>Nematoda</taxon>
        <taxon>Chromadorea</taxon>
        <taxon>Rhabditida</taxon>
        <taxon>Tylenchina</taxon>
        <taxon>Tylenchomorpha</taxon>
        <taxon>Tylenchoidea</taxon>
        <taxon>Meloidogynidae</taxon>
        <taxon>Meloidogyninae</taxon>
        <taxon>Meloidogyne</taxon>
    </lineage>
</organism>
<feature type="compositionally biased region" description="Gly residues" evidence="1">
    <location>
        <begin position="133"/>
        <end position="142"/>
    </location>
</feature>
<evidence type="ECO:0000313" key="2">
    <source>
        <dbReference type="Proteomes" id="UP000095281"/>
    </source>
</evidence>
<sequence length="218" mass="23575">MEYGVQTHNKFAFLDEDVSDPVETLTKAEEEKKKTVAIPHKKISKPLVSTKTLVTKEVAKPVVDKKEPVVDKKDGVDPPQKQTVRCGPGERGGGVNNRESSGDQGTKLCENRSQQRRPPNSQGGAGSSRRLLGGDGRAYGRGRGQRSGPRGGGGGFRNNFGEILYFIVVGGFLILHKVHNFEIFIEGGAGSSRRSQVKSAQDEFVLDIDQFPALGATN</sequence>
<evidence type="ECO:0000256" key="1">
    <source>
        <dbReference type="SAM" id="MobiDB-lite"/>
    </source>
</evidence>
<feature type="compositionally biased region" description="Basic and acidic residues" evidence="1">
    <location>
        <begin position="61"/>
        <end position="76"/>
    </location>
</feature>
<feature type="region of interest" description="Disordered" evidence="1">
    <location>
        <begin position="61"/>
        <end position="154"/>
    </location>
</feature>
<protein>
    <submittedName>
        <fullName evidence="3">HABP4_PAI-RBP1 domain-containing protein</fullName>
    </submittedName>
</protein>